<sequence>MADFWTVKISSTGAKQWDKRYGGSGLDALNEIVKTSDGFLLAGYSESGIGGDKSQAVFGGVDAGDFWAVKLIDAPVITTLSPANGVTGVSVSTNLVMTFSESVQKGTGNIIITHGSTSQTIAVSNAIVSISGTTVTINPSNDFPAGTSVSVQMPAGAFKDLANNNYAGITNATTWAFTTAAAADATPPTVTTFSPLDGATGVTTNASLSITFSESIQKGTGNIVIKLGATTLQTIDVTSDAVSISGSTVTIDPPNSFNSGNALNVQMPAGTFKDQAGNNYAGIANETTWNFAVIDDTTPPSFVSPTPSVSNIGTTTLNIDVKLNEAGKVYYVIVRNDTSAPDASEVKSGLDGAGTTSEVKAKGSITVAANTTVSIAVTSLSAGIPYDIYIVGEDNKPNLQSTVTKLDIVTLAPDTQVPTVTTFSPLKSATSVSPDANLVITFSETVKVGTGSISINAQGNTVQTLSVRDAGIVNIAGNVVTINPPNDLPLNKGIDIQMPAGVFTDNAGNKFAGILNNATWTFTTVALQITQSTLPNQFTSTSGTIANSSASITLNQLPAGSKVHFYSKSISRETFVRKAELTPSSGTTFTEALQDKSPDEIGLQYYFEIVPASGFGTPFNSAVTTASIKYTDGLAIPGLLSGTEQKDYQIISVPLELTDKATGNVFKALGTYNDTKWRLFSHLNGTDAYQENTKGLSTIEPGTGYWLIMKDNTAINTGEGATFRKNTDDPFTLTLKPGWNLIGNPYNLDVSWTDVKAANNTLTGLGNLRVFENGSFKDSDVLKKFRGAFVRNESQADLVVKIPVKRNTALNGNRIAALQRHHENSLFEVNFSLHSQEVGYQLGGLGMHPEAQAGKDGLDDFVLPRFLKYLDLHFPRAGEGKDKLTKDMVPVADSHIWDFSVNTNLSSQPVTLNWENFLNHPAGNQLYLYDVERKIAINMLEQQTYTFLAKPLTAFKVYYGKPEFIAQYIRIHEAGAYSYPNPFTETAIIAFSLPASPTAYSLQMPVYNALGQQVAVLANGNYSHGFHQISWNGRDMSGNKLPTGVYTCQIQAVSGDTSKQYTIQLVVR</sequence>
<evidence type="ECO:0000259" key="2">
    <source>
        <dbReference type="Pfam" id="PF13205"/>
    </source>
</evidence>
<accession>A0A6C0GVB4</accession>
<feature type="domain" description="SbsA Ig-like" evidence="2">
    <location>
        <begin position="414"/>
        <end position="524"/>
    </location>
</feature>
<feature type="domain" description="SbsA Ig-like" evidence="2">
    <location>
        <begin position="73"/>
        <end position="179"/>
    </location>
</feature>
<dbReference type="KEGG" id="rhoz:GXP67_33865"/>
<dbReference type="Gene3D" id="2.60.40.1220">
    <property type="match status" value="2"/>
</dbReference>
<feature type="domain" description="SbsA Ig-like" evidence="2">
    <location>
        <begin position="184"/>
        <end position="291"/>
    </location>
</feature>
<dbReference type="Pfam" id="PF13205">
    <property type="entry name" value="Big_5"/>
    <property type="match status" value="3"/>
</dbReference>
<evidence type="ECO:0000313" key="5">
    <source>
        <dbReference type="Proteomes" id="UP000480178"/>
    </source>
</evidence>
<dbReference type="InterPro" id="IPR026444">
    <property type="entry name" value="Secre_tail"/>
</dbReference>
<dbReference type="Gene3D" id="2.60.40.4070">
    <property type="match status" value="1"/>
</dbReference>
<reference evidence="4 5" key="1">
    <citation type="submission" date="2020-01" db="EMBL/GenBank/DDBJ databases">
        <authorList>
            <person name="Kim M.K."/>
        </authorList>
    </citation>
    <scope>NUCLEOTIDE SEQUENCE [LARGE SCALE GENOMIC DNA]</scope>
    <source>
        <strain evidence="4 5">172606-1</strain>
    </source>
</reference>
<dbReference type="NCBIfam" id="TIGR04183">
    <property type="entry name" value="Por_Secre_tail"/>
    <property type="match status" value="1"/>
</dbReference>
<gene>
    <name evidence="4" type="ORF">GXP67_33865</name>
</gene>
<dbReference type="EMBL" id="CP048222">
    <property type="protein sequence ID" value="QHT71290.1"/>
    <property type="molecule type" value="Genomic_DNA"/>
</dbReference>
<dbReference type="Proteomes" id="UP000480178">
    <property type="component" value="Chromosome"/>
</dbReference>
<dbReference type="RefSeq" id="WP_162447229.1">
    <property type="nucleotide sequence ID" value="NZ_CP048222.1"/>
</dbReference>
<dbReference type="Pfam" id="PF13860">
    <property type="entry name" value="FlgD_ig"/>
    <property type="match status" value="1"/>
</dbReference>
<name>A0A6C0GVB4_9BACT</name>
<feature type="domain" description="FlgD/Vpr Ig-like" evidence="3">
    <location>
        <begin position="984"/>
        <end position="1056"/>
    </location>
</feature>
<dbReference type="InterPro" id="IPR014755">
    <property type="entry name" value="Cu-Rt/internalin_Ig-like"/>
</dbReference>
<evidence type="ECO:0000313" key="4">
    <source>
        <dbReference type="EMBL" id="QHT71290.1"/>
    </source>
</evidence>
<dbReference type="InterPro" id="IPR025965">
    <property type="entry name" value="FlgD/Vpr_Ig-like"/>
</dbReference>
<keyword evidence="1" id="KW-0732">Signal</keyword>
<evidence type="ECO:0000256" key="1">
    <source>
        <dbReference type="ARBA" id="ARBA00022729"/>
    </source>
</evidence>
<dbReference type="AlphaFoldDB" id="A0A6C0GVB4"/>
<organism evidence="4 5">
    <name type="scientific">Rhodocytophaga rosea</name>
    <dbReference type="NCBI Taxonomy" id="2704465"/>
    <lineage>
        <taxon>Bacteria</taxon>
        <taxon>Pseudomonadati</taxon>
        <taxon>Bacteroidota</taxon>
        <taxon>Cytophagia</taxon>
        <taxon>Cytophagales</taxon>
        <taxon>Rhodocytophagaceae</taxon>
        <taxon>Rhodocytophaga</taxon>
    </lineage>
</organism>
<keyword evidence="5" id="KW-1185">Reference proteome</keyword>
<protein>
    <submittedName>
        <fullName evidence="4">T9SS type A sorting domain-containing protein</fullName>
    </submittedName>
</protein>
<dbReference type="InterPro" id="IPR032812">
    <property type="entry name" value="SbsA_Ig"/>
</dbReference>
<proteinExistence type="predicted"/>
<evidence type="ECO:0000259" key="3">
    <source>
        <dbReference type="Pfam" id="PF13860"/>
    </source>
</evidence>